<organism evidence="2">
    <name type="scientific">marine sediment metagenome</name>
    <dbReference type="NCBI Taxonomy" id="412755"/>
    <lineage>
        <taxon>unclassified sequences</taxon>
        <taxon>metagenomes</taxon>
        <taxon>ecological metagenomes</taxon>
    </lineage>
</organism>
<proteinExistence type="predicted"/>
<protein>
    <submittedName>
        <fullName evidence="2">Uncharacterized protein</fullName>
    </submittedName>
</protein>
<keyword evidence="1" id="KW-0472">Membrane</keyword>
<gene>
    <name evidence="2" type="ORF">S03H2_61924</name>
</gene>
<comment type="caution">
    <text evidence="2">The sequence shown here is derived from an EMBL/GenBank/DDBJ whole genome shotgun (WGS) entry which is preliminary data.</text>
</comment>
<feature type="non-terminal residue" evidence="2">
    <location>
        <position position="45"/>
    </location>
</feature>
<accession>X1KZ95</accession>
<reference evidence="2" key="1">
    <citation type="journal article" date="2014" name="Front. Microbiol.">
        <title>High frequency of phylogenetically diverse reductive dehalogenase-homologous genes in deep subseafloor sedimentary metagenomes.</title>
        <authorList>
            <person name="Kawai M."/>
            <person name="Futagami T."/>
            <person name="Toyoda A."/>
            <person name="Takaki Y."/>
            <person name="Nishi S."/>
            <person name="Hori S."/>
            <person name="Arai W."/>
            <person name="Tsubouchi T."/>
            <person name="Morono Y."/>
            <person name="Uchiyama I."/>
            <person name="Ito T."/>
            <person name="Fujiyama A."/>
            <person name="Inagaki F."/>
            <person name="Takami H."/>
        </authorList>
    </citation>
    <scope>NUCLEOTIDE SEQUENCE</scope>
    <source>
        <strain evidence="2">Expedition CK06-06</strain>
    </source>
</reference>
<evidence type="ECO:0000256" key="1">
    <source>
        <dbReference type="SAM" id="Phobius"/>
    </source>
</evidence>
<sequence>MSPVELTIFWVLTILAIILFSRRAYQLWRYIMLGRKEGRFPQLVK</sequence>
<keyword evidence="1" id="KW-0812">Transmembrane</keyword>
<dbReference type="AlphaFoldDB" id="X1KZ95"/>
<evidence type="ECO:0000313" key="2">
    <source>
        <dbReference type="EMBL" id="GAH87283.1"/>
    </source>
</evidence>
<name>X1KZ95_9ZZZZ</name>
<dbReference type="EMBL" id="BARU01040013">
    <property type="protein sequence ID" value="GAH87283.1"/>
    <property type="molecule type" value="Genomic_DNA"/>
</dbReference>
<feature type="transmembrane region" description="Helical" evidence="1">
    <location>
        <begin position="6"/>
        <end position="25"/>
    </location>
</feature>
<keyword evidence="1" id="KW-1133">Transmembrane helix</keyword>